<proteinExistence type="predicted"/>
<accession>A0A9N9QC16</accession>
<gene>
    <name evidence="1" type="ORF">HYALB_00013781</name>
</gene>
<protein>
    <submittedName>
        <fullName evidence="1">Uncharacterized protein</fullName>
    </submittedName>
</protein>
<comment type="caution">
    <text evidence="1">The sequence shown here is derived from an EMBL/GenBank/DDBJ whole genome shotgun (WGS) entry which is preliminary data.</text>
</comment>
<sequence>MRPLLLCKAKGERSLGEEGINTII</sequence>
<dbReference type="EMBL" id="CAJVRM010000558">
    <property type="protein sequence ID" value="CAG8982037.1"/>
    <property type="molecule type" value="Genomic_DNA"/>
</dbReference>
<evidence type="ECO:0000313" key="1">
    <source>
        <dbReference type="EMBL" id="CAG8982037.1"/>
    </source>
</evidence>
<dbReference type="Proteomes" id="UP000701801">
    <property type="component" value="Unassembled WGS sequence"/>
</dbReference>
<dbReference type="AlphaFoldDB" id="A0A9N9QC16"/>
<evidence type="ECO:0000313" key="2">
    <source>
        <dbReference type="Proteomes" id="UP000701801"/>
    </source>
</evidence>
<reference evidence="1" key="1">
    <citation type="submission" date="2021-07" db="EMBL/GenBank/DDBJ databases">
        <authorList>
            <person name="Durling M."/>
        </authorList>
    </citation>
    <scope>NUCLEOTIDE SEQUENCE</scope>
</reference>
<name>A0A9N9QC16_9HELO</name>
<organism evidence="1 2">
    <name type="scientific">Hymenoscyphus albidus</name>
    <dbReference type="NCBI Taxonomy" id="595503"/>
    <lineage>
        <taxon>Eukaryota</taxon>
        <taxon>Fungi</taxon>
        <taxon>Dikarya</taxon>
        <taxon>Ascomycota</taxon>
        <taxon>Pezizomycotina</taxon>
        <taxon>Leotiomycetes</taxon>
        <taxon>Helotiales</taxon>
        <taxon>Helotiaceae</taxon>
        <taxon>Hymenoscyphus</taxon>
    </lineage>
</organism>
<keyword evidence="2" id="KW-1185">Reference proteome</keyword>